<dbReference type="KEGG" id="aqu:100638097"/>
<feature type="transmembrane region" description="Helical" evidence="15">
    <location>
        <begin position="371"/>
        <end position="389"/>
    </location>
</feature>
<dbReference type="Pfam" id="PF13414">
    <property type="entry name" value="TPR_11"/>
    <property type="match status" value="1"/>
</dbReference>
<evidence type="ECO:0000256" key="9">
    <source>
        <dbReference type="ARBA" id="ARBA00022803"/>
    </source>
</evidence>
<dbReference type="PANTHER" id="PTHR44395:SF1">
    <property type="entry name" value="PROTEIN O-MANNOSYL-TRANSFERASE TMTC3"/>
    <property type="match status" value="1"/>
</dbReference>
<name>A0A1X7UFA4_AMPQE</name>
<feature type="region of interest" description="Disordered" evidence="14">
    <location>
        <begin position="1"/>
        <end position="46"/>
    </location>
</feature>
<dbReference type="AlphaFoldDB" id="A0A1X7UFA4"/>
<reference evidence="18" key="1">
    <citation type="journal article" date="2010" name="Nature">
        <title>The Amphimedon queenslandica genome and the evolution of animal complexity.</title>
        <authorList>
            <person name="Srivastava M."/>
            <person name="Simakov O."/>
            <person name="Chapman J."/>
            <person name="Fahey B."/>
            <person name="Gauthier M.E."/>
            <person name="Mitros T."/>
            <person name="Richards G.S."/>
            <person name="Conaco C."/>
            <person name="Dacre M."/>
            <person name="Hellsten U."/>
            <person name="Larroux C."/>
            <person name="Putnam N.H."/>
            <person name="Stanke M."/>
            <person name="Adamska M."/>
            <person name="Darling A."/>
            <person name="Degnan S.M."/>
            <person name="Oakley T.H."/>
            <person name="Plachetzki D.C."/>
            <person name="Zhai Y."/>
            <person name="Adamski M."/>
            <person name="Calcino A."/>
            <person name="Cummins S.F."/>
            <person name="Goodstein D.M."/>
            <person name="Harris C."/>
            <person name="Jackson D.J."/>
            <person name="Leys S.P."/>
            <person name="Shu S."/>
            <person name="Woodcroft B.J."/>
            <person name="Vervoort M."/>
            <person name="Kosik K.S."/>
            <person name="Manning G."/>
            <person name="Degnan B.M."/>
            <person name="Rokhsar D.S."/>
        </authorList>
    </citation>
    <scope>NUCLEOTIDE SEQUENCE [LARGE SCALE GENOMIC DNA]</scope>
</reference>
<feature type="repeat" description="TPR" evidence="13">
    <location>
        <begin position="510"/>
        <end position="543"/>
    </location>
</feature>
<dbReference type="eggNOG" id="KOG1124">
    <property type="taxonomic scope" value="Eukaryota"/>
</dbReference>
<evidence type="ECO:0000256" key="8">
    <source>
        <dbReference type="ARBA" id="ARBA00022737"/>
    </source>
</evidence>
<proteinExistence type="inferred from homology"/>
<dbReference type="GO" id="GO:0016020">
    <property type="term" value="C:membrane"/>
    <property type="evidence" value="ECO:0007669"/>
    <property type="project" value="UniProtKB-SubCell"/>
</dbReference>
<dbReference type="PROSITE" id="PS50293">
    <property type="entry name" value="TPR_REGION"/>
    <property type="match status" value="3"/>
</dbReference>
<feature type="repeat" description="TPR" evidence="13">
    <location>
        <begin position="761"/>
        <end position="794"/>
    </location>
</feature>
<feature type="repeat" description="TPR" evidence="13">
    <location>
        <begin position="829"/>
        <end position="862"/>
    </location>
</feature>
<evidence type="ECO:0000256" key="2">
    <source>
        <dbReference type="ARBA" id="ARBA00004240"/>
    </source>
</evidence>
<dbReference type="EnsemblMetazoa" id="XM_003388166.2">
    <property type="protein sequence ID" value="XP_003388214.1"/>
    <property type="gene ID" value="LOC100638097"/>
</dbReference>
<dbReference type="UniPathway" id="UPA00378"/>
<dbReference type="EC" id="2.4.1.109" evidence="5"/>
<keyword evidence="7 15" id="KW-0812">Transmembrane</keyword>
<dbReference type="Pfam" id="PF13174">
    <property type="entry name" value="TPR_6"/>
    <property type="match status" value="1"/>
</dbReference>
<keyword evidence="8" id="KW-0677">Repeat</keyword>
<dbReference type="EnsemblMetazoa" id="Aqu2.1.26133_001">
    <property type="protein sequence ID" value="Aqu2.1.26133_001"/>
    <property type="gene ID" value="Aqu2.1.26133"/>
</dbReference>
<feature type="repeat" description="TPR" evidence="13">
    <location>
        <begin position="727"/>
        <end position="760"/>
    </location>
</feature>
<dbReference type="GO" id="GO:0004169">
    <property type="term" value="F:dolichyl-phosphate-mannose-protein mannosyltransferase activity"/>
    <property type="evidence" value="ECO:0007669"/>
    <property type="project" value="UniProtKB-EC"/>
</dbReference>
<dbReference type="Pfam" id="PF13181">
    <property type="entry name" value="TPR_8"/>
    <property type="match status" value="2"/>
</dbReference>
<sequence length="882" mass="100254">MKDLSTALTSNGVSRRGPAVQSPPQPVTPRPVSSTTQQQLLHQRTSRGAHPHWSLPALLSALAGVAVYLNTLQNEFCFDDSSAILTNPDLLPKTPLFNLFLNDFWGTPMHQEGSHKSYRPLCVLTFRLNYMLHGLDPMGYHLVNVLLHGVVCYIFVAVTSLVVFKDPERKMFPLFVAGLSFAVHPVHTEAVAGVVGRAECLSAIFFLLTFLAYKRSLSTKGTGARWFVLSLLLCIYSLLSKEQGITVLSVCICYDYFIYNNNNLNSSLSILRGFVKSVTPIWFNSFVYRFISLVGFFVALMMLRVKIMKAELPVFTIHDNPAVNEPTPYRQLHWLYLIFQNVWLLLSPSFLCADWTMGTVPLINSLIDPRNLLTILTFTGLAHLAWYSVTGDDDDCPGPWAGSKSYRQGVLFALSILVFPFLPASNLLFPVGFVVAERVLYIPSMGYSILIAIGSYRLTSASSKFTRLATKIGLGYLLIFHTMKTLDRNRDWRSNIDLFTSGIKINTNNAKLYSNLGHEYEQLMNYSYAESLYRTAIEIQSDDIGAFINLGRILKVQGKLIGAEKAYRKAIEMMPKGKKVRVALTHINVYFNLANLIKDDPSHYEEAYRLYRKAISMKPSFLEAYLNMGDLLLKQNKTVEAKNTFLKAVELSPEYADAHFNLGTTYIQLGDDRLAESSYRRALAIDPEHSLSLFNLGMILSDRKDEVSLSEAMEWFTRLIKLTPKDAKVYFQLGMIQTDLRHISSAKTWFSKAIELVPNYRQALYNLGFLNYQENRYEEAVKYLMALRQHHPNHVRGMRVLGDSFIYLRRFKEAKEVYLLCLKYDPKHIVATHNLGVAMTELGDFKEAERLFQRTLELDPNHKAAKKHLEGARAKLEQLERQ</sequence>
<evidence type="ECO:0000313" key="18">
    <source>
        <dbReference type="Proteomes" id="UP000007879"/>
    </source>
</evidence>
<accession>A0A1X7UFA4</accession>
<gene>
    <name evidence="17" type="primary">100638097</name>
</gene>
<evidence type="ECO:0000256" key="6">
    <source>
        <dbReference type="ARBA" id="ARBA00022679"/>
    </source>
</evidence>
<dbReference type="STRING" id="400682.A0A1X7UFA4"/>
<dbReference type="Gene3D" id="1.25.40.10">
    <property type="entry name" value="Tetratricopeptide repeat domain"/>
    <property type="match status" value="4"/>
</dbReference>
<evidence type="ECO:0000256" key="3">
    <source>
        <dbReference type="ARBA" id="ARBA00004922"/>
    </source>
</evidence>
<dbReference type="Pfam" id="PF14559">
    <property type="entry name" value="TPR_19"/>
    <property type="match status" value="1"/>
</dbReference>
<evidence type="ECO:0000256" key="11">
    <source>
        <dbReference type="ARBA" id="ARBA00022989"/>
    </source>
</evidence>
<feature type="compositionally biased region" description="Polar residues" evidence="14">
    <location>
        <begin position="31"/>
        <end position="43"/>
    </location>
</feature>
<feature type="repeat" description="TPR" evidence="13">
    <location>
        <begin position="544"/>
        <end position="577"/>
    </location>
</feature>
<evidence type="ECO:0000256" key="15">
    <source>
        <dbReference type="SAM" id="Phobius"/>
    </source>
</evidence>
<evidence type="ECO:0000256" key="14">
    <source>
        <dbReference type="SAM" id="MobiDB-lite"/>
    </source>
</evidence>
<feature type="transmembrane region" description="Helical" evidence="15">
    <location>
        <begin position="439"/>
        <end position="458"/>
    </location>
</feature>
<keyword evidence="18" id="KW-1185">Reference proteome</keyword>
<feature type="repeat" description="TPR" evidence="13">
    <location>
        <begin position="622"/>
        <end position="655"/>
    </location>
</feature>
<dbReference type="SMART" id="SM00028">
    <property type="entry name" value="TPR"/>
    <property type="match status" value="10"/>
</dbReference>
<feature type="transmembrane region" description="Helical" evidence="15">
    <location>
        <begin position="281"/>
        <end position="303"/>
    </location>
</feature>
<comment type="similarity">
    <text evidence="4">Belongs to the TMTC family.</text>
</comment>
<evidence type="ECO:0000256" key="7">
    <source>
        <dbReference type="ARBA" id="ARBA00022692"/>
    </source>
</evidence>
<feature type="domain" description="DUF1736" evidence="16">
    <location>
        <begin position="310"/>
        <end position="381"/>
    </location>
</feature>
<feature type="transmembrane region" description="Helical" evidence="15">
    <location>
        <begin position="194"/>
        <end position="211"/>
    </location>
</feature>
<evidence type="ECO:0000256" key="5">
    <source>
        <dbReference type="ARBA" id="ARBA00012839"/>
    </source>
</evidence>
<dbReference type="InterPro" id="IPR013618">
    <property type="entry name" value="TMTC_DUF1736"/>
</dbReference>
<dbReference type="Pfam" id="PF08409">
    <property type="entry name" value="TMTC_DUF1736"/>
    <property type="match status" value="1"/>
</dbReference>
<keyword evidence="10" id="KW-0256">Endoplasmic reticulum</keyword>
<reference evidence="17" key="2">
    <citation type="submission" date="2017-05" db="UniProtKB">
        <authorList>
            <consortium name="EnsemblMetazoa"/>
        </authorList>
    </citation>
    <scope>IDENTIFICATION</scope>
</reference>
<dbReference type="PROSITE" id="PS50005">
    <property type="entry name" value="TPR"/>
    <property type="match status" value="7"/>
</dbReference>
<keyword evidence="12 15" id="KW-0472">Membrane</keyword>
<evidence type="ECO:0000256" key="12">
    <source>
        <dbReference type="ARBA" id="ARBA00023136"/>
    </source>
</evidence>
<evidence type="ECO:0000259" key="16">
    <source>
        <dbReference type="Pfam" id="PF08409"/>
    </source>
</evidence>
<protein>
    <recommendedName>
        <fullName evidence="5">dolichyl-phosphate-mannose--protein mannosyltransferase</fullName>
        <ecNumber evidence="5">2.4.1.109</ecNumber>
    </recommendedName>
</protein>
<evidence type="ECO:0000256" key="1">
    <source>
        <dbReference type="ARBA" id="ARBA00004141"/>
    </source>
</evidence>
<comment type="subcellular location">
    <subcellularLocation>
        <location evidence="2">Endoplasmic reticulum</location>
    </subcellularLocation>
    <subcellularLocation>
        <location evidence="1">Membrane</location>
        <topology evidence="1">Multi-pass membrane protein</topology>
    </subcellularLocation>
</comment>
<dbReference type="OrthoDB" id="66906at2759"/>
<dbReference type="InterPro" id="IPR011990">
    <property type="entry name" value="TPR-like_helical_dom_sf"/>
</dbReference>
<feature type="compositionally biased region" description="Polar residues" evidence="14">
    <location>
        <begin position="1"/>
        <end position="13"/>
    </location>
</feature>
<keyword evidence="11 15" id="KW-1133">Transmembrane helix</keyword>
<feature type="repeat" description="TPR" evidence="13">
    <location>
        <begin position="656"/>
        <end position="689"/>
    </location>
</feature>
<evidence type="ECO:0000256" key="13">
    <source>
        <dbReference type="PROSITE-ProRule" id="PRU00339"/>
    </source>
</evidence>
<comment type="pathway">
    <text evidence="3">Protein modification; protein glycosylation.</text>
</comment>
<evidence type="ECO:0000256" key="10">
    <source>
        <dbReference type="ARBA" id="ARBA00022824"/>
    </source>
</evidence>
<evidence type="ECO:0000256" key="4">
    <source>
        <dbReference type="ARBA" id="ARBA00007882"/>
    </source>
</evidence>
<dbReference type="Proteomes" id="UP000007879">
    <property type="component" value="Unassembled WGS sequence"/>
</dbReference>
<keyword evidence="6" id="KW-0808">Transferase</keyword>
<dbReference type="PANTHER" id="PTHR44395">
    <property type="match status" value="1"/>
</dbReference>
<feature type="transmembrane region" description="Helical" evidence="15">
    <location>
        <begin position="145"/>
        <end position="164"/>
    </location>
</feature>
<feature type="transmembrane region" description="Helical" evidence="15">
    <location>
        <begin position="223"/>
        <end position="239"/>
    </location>
</feature>
<dbReference type="GO" id="GO:0005783">
    <property type="term" value="C:endoplasmic reticulum"/>
    <property type="evidence" value="ECO:0007669"/>
    <property type="project" value="UniProtKB-SubCell"/>
</dbReference>
<organism evidence="17">
    <name type="scientific">Amphimedon queenslandica</name>
    <name type="common">Sponge</name>
    <dbReference type="NCBI Taxonomy" id="400682"/>
    <lineage>
        <taxon>Eukaryota</taxon>
        <taxon>Metazoa</taxon>
        <taxon>Porifera</taxon>
        <taxon>Demospongiae</taxon>
        <taxon>Heteroscleromorpha</taxon>
        <taxon>Haplosclerida</taxon>
        <taxon>Niphatidae</taxon>
        <taxon>Amphimedon</taxon>
    </lineage>
</organism>
<keyword evidence="9 13" id="KW-0802">TPR repeat</keyword>
<dbReference type="SUPFAM" id="SSF48452">
    <property type="entry name" value="TPR-like"/>
    <property type="match status" value="3"/>
</dbReference>
<dbReference type="InterPro" id="IPR019734">
    <property type="entry name" value="TPR_rpt"/>
</dbReference>
<dbReference type="InParanoid" id="A0A1X7UFA4"/>
<evidence type="ECO:0000313" key="17">
    <source>
        <dbReference type="EnsemblMetazoa" id="Aqu2.1.26133_001"/>
    </source>
</evidence>
<feature type="transmembrane region" description="Helical" evidence="15">
    <location>
        <begin position="410"/>
        <end position="433"/>
    </location>
</feature>
<dbReference type="OMA" id="ENCYQRI"/>